<evidence type="ECO:0000256" key="3">
    <source>
        <dbReference type="ARBA" id="ARBA00022475"/>
    </source>
</evidence>
<dbReference type="InterPro" id="IPR009056">
    <property type="entry name" value="Cyt_c-like_dom"/>
</dbReference>
<keyword evidence="2" id="KW-0813">Transport</keyword>
<evidence type="ECO:0000256" key="6">
    <source>
        <dbReference type="ARBA" id="ARBA00022723"/>
    </source>
</evidence>
<feature type="domain" description="Cytochrome c" evidence="13">
    <location>
        <begin position="56"/>
        <end position="144"/>
    </location>
</feature>
<reference evidence="14 15" key="1">
    <citation type="submission" date="2018-03" db="EMBL/GenBank/DDBJ databases">
        <authorList>
            <person name="Keele B.F."/>
        </authorList>
    </citation>
    <scope>NUCLEOTIDE SEQUENCE [LARGE SCALE GENOMIC DNA]</scope>
    <source>
        <strain evidence="14 15">CECT 8811</strain>
    </source>
</reference>
<keyword evidence="9 11" id="KW-0408">Iron</keyword>
<dbReference type="GO" id="GO:0009055">
    <property type="term" value="F:electron transfer activity"/>
    <property type="evidence" value="ECO:0007669"/>
    <property type="project" value="InterPro"/>
</dbReference>
<dbReference type="Gene3D" id="1.10.760.10">
    <property type="entry name" value="Cytochrome c-like domain"/>
    <property type="match status" value="2"/>
</dbReference>
<proteinExistence type="predicted"/>
<keyword evidence="4 11" id="KW-0349">Heme</keyword>
<keyword evidence="8" id="KW-1133">Transmembrane helix</keyword>
<dbReference type="PANTHER" id="PTHR11961">
    <property type="entry name" value="CYTOCHROME C"/>
    <property type="match status" value="1"/>
</dbReference>
<evidence type="ECO:0000256" key="4">
    <source>
        <dbReference type="ARBA" id="ARBA00022617"/>
    </source>
</evidence>
<protein>
    <submittedName>
        <fullName evidence="14">Cytochrome c2</fullName>
    </submittedName>
</protein>
<evidence type="ECO:0000256" key="9">
    <source>
        <dbReference type="ARBA" id="ARBA00023004"/>
    </source>
</evidence>
<keyword evidence="7" id="KW-0249">Electron transport</keyword>
<organism evidence="14 15">
    <name type="scientific">Aliiroseovarius pelagivivens</name>
    <dbReference type="NCBI Taxonomy" id="1639690"/>
    <lineage>
        <taxon>Bacteria</taxon>
        <taxon>Pseudomonadati</taxon>
        <taxon>Pseudomonadota</taxon>
        <taxon>Alphaproteobacteria</taxon>
        <taxon>Rhodobacterales</taxon>
        <taxon>Paracoccaceae</taxon>
        <taxon>Aliiroseovarius</taxon>
    </lineage>
</organism>
<dbReference type="GO" id="GO:0046872">
    <property type="term" value="F:metal ion binding"/>
    <property type="evidence" value="ECO:0007669"/>
    <property type="project" value="UniProtKB-KW"/>
</dbReference>
<evidence type="ECO:0000256" key="11">
    <source>
        <dbReference type="PROSITE-ProRule" id="PRU00433"/>
    </source>
</evidence>
<dbReference type="SUPFAM" id="SSF46626">
    <property type="entry name" value="Cytochrome c"/>
    <property type="match status" value="2"/>
</dbReference>
<dbReference type="Proteomes" id="UP000244911">
    <property type="component" value="Unassembled WGS sequence"/>
</dbReference>
<evidence type="ECO:0000259" key="13">
    <source>
        <dbReference type="PROSITE" id="PS51007"/>
    </source>
</evidence>
<feature type="signal peptide" evidence="12">
    <location>
        <begin position="1"/>
        <end position="23"/>
    </location>
</feature>
<dbReference type="FunFam" id="1.10.760.10:FF:000026">
    <property type="entry name" value="Cytochrome C, membrane-bound"/>
    <property type="match status" value="1"/>
</dbReference>
<keyword evidence="15" id="KW-1185">Reference proteome</keyword>
<sequence>MSKFPKILMAASVAALTAAPAMAEKLGLGRTATDAEIAAWNLDVFPDGSNLPEGKGDVWTGEEVFADACAACHGEFAEGAGNWPKLAGGADTLDHEDPLKTVGSYWPYLSTTFDYVRRSMPFGAAGTLSDDDVYAIVAYILYSNDLVDDDFVLSKETFSDVVLPNAEGFIVDDRAETEYGTFNNRCMSDCKTGAVEITTTVVFPGDPNSGFDATPISQAVMGTAGAAAEPAEEAATEAAAEEPAVVEEAAAPVAALDAELVAKGEKVFKKCKACHKIGDKAKNGTGPMLNGVFGRNAGTVDGFKYSKPMLAAAEGGLVWDEAELAAYLANPKKYMKGTKMSFAGLKKDKDVAAILEFLKSHSQ</sequence>
<feature type="chain" id="PRO_5015361476" evidence="12">
    <location>
        <begin position="24"/>
        <end position="363"/>
    </location>
</feature>
<evidence type="ECO:0000256" key="2">
    <source>
        <dbReference type="ARBA" id="ARBA00022448"/>
    </source>
</evidence>
<dbReference type="GO" id="GO:0020037">
    <property type="term" value="F:heme binding"/>
    <property type="evidence" value="ECO:0007669"/>
    <property type="project" value="InterPro"/>
</dbReference>
<dbReference type="Pfam" id="PF00034">
    <property type="entry name" value="Cytochrom_C"/>
    <property type="match status" value="2"/>
</dbReference>
<dbReference type="EMBL" id="OMOI01000001">
    <property type="protein sequence ID" value="SPF76223.1"/>
    <property type="molecule type" value="Genomic_DNA"/>
</dbReference>
<name>A0A2R8AJJ3_9RHOB</name>
<evidence type="ECO:0000313" key="15">
    <source>
        <dbReference type="Proteomes" id="UP000244911"/>
    </source>
</evidence>
<evidence type="ECO:0000256" key="5">
    <source>
        <dbReference type="ARBA" id="ARBA00022692"/>
    </source>
</evidence>
<dbReference type="GO" id="GO:0005886">
    <property type="term" value="C:plasma membrane"/>
    <property type="evidence" value="ECO:0007669"/>
    <property type="project" value="UniProtKB-SubCell"/>
</dbReference>
<dbReference type="AlphaFoldDB" id="A0A2R8AJJ3"/>
<keyword evidence="6 11" id="KW-0479">Metal-binding</keyword>
<gene>
    <name evidence="14" type="ORF">ALP8811_01224</name>
</gene>
<evidence type="ECO:0000256" key="10">
    <source>
        <dbReference type="ARBA" id="ARBA00023136"/>
    </source>
</evidence>
<accession>A0A2R8AJJ3</accession>
<dbReference type="PRINTS" id="PR00604">
    <property type="entry name" value="CYTCHRMECIAB"/>
</dbReference>
<evidence type="ECO:0000256" key="1">
    <source>
        <dbReference type="ARBA" id="ARBA00004162"/>
    </source>
</evidence>
<evidence type="ECO:0000256" key="7">
    <source>
        <dbReference type="ARBA" id="ARBA00022982"/>
    </source>
</evidence>
<evidence type="ECO:0000256" key="12">
    <source>
        <dbReference type="SAM" id="SignalP"/>
    </source>
</evidence>
<dbReference type="PROSITE" id="PS51007">
    <property type="entry name" value="CYTC"/>
    <property type="match status" value="2"/>
</dbReference>
<dbReference type="InterPro" id="IPR036909">
    <property type="entry name" value="Cyt_c-like_dom_sf"/>
</dbReference>
<keyword evidence="10" id="KW-0472">Membrane</keyword>
<evidence type="ECO:0000313" key="14">
    <source>
        <dbReference type="EMBL" id="SPF76223.1"/>
    </source>
</evidence>
<dbReference type="InterPro" id="IPR002327">
    <property type="entry name" value="Cyt_c_1A/1B"/>
</dbReference>
<feature type="domain" description="Cytochrome c" evidence="13">
    <location>
        <begin position="259"/>
        <end position="362"/>
    </location>
</feature>
<dbReference type="OrthoDB" id="9779283at2"/>
<dbReference type="RefSeq" id="WP_108856247.1">
    <property type="nucleotide sequence ID" value="NZ_OMOI01000001.1"/>
</dbReference>
<keyword evidence="5" id="KW-0812">Transmembrane</keyword>
<keyword evidence="12" id="KW-0732">Signal</keyword>
<keyword evidence="3" id="KW-1003">Cell membrane</keyword>
<evidence type="ECO:0000256" key="8">
    <source>
        <dbReference type="ARBA" id="ARBA00022989"/>
    </source>
</evidence>
<comment type="subcellular location">
    <subcellularLocation>
        <location evidence="1">Cell membrane</location>
        <topology evidence="1">Single-pass membrane protein</topology>
    </subcellularLocation>
</comment>